<evidence type="ECO:0000313" key="1">
    <source>
        <dbReference type="EMBL" id="KAG2393452.1"/>
    </source>
</evidence>
<dbReference type="EMBL" id="PYSW02000002">
    <property type="protein sequence ID" value="KAG2393452.1"/>
    <property type="molecule type" value="Genomic_DNA"/>
</dbReference>
<reference evidence="1 2" key="1">
    <citation type="journal article" date="2018" name="BMC Genomics">
        <title>The genome of Naegleria lovaniensis, the basis for a comparative approach to unravel pathogenicity factors of the human pathogenic amoeba N. fowleri.</title>
        <authorList>
            <person name="Liechti N."/>
            <person name="Schurch N."/>
            <person name="Bruggmann R."/>
            <person name="Wittwer M."/>
        </authorList>
    </citation>
    <scope>NUCLEOTIDE SEQUENCE [LARGE SCALE GENOMIC DNA]</scope>
    <source>
        <strain evidence="1 2">ATCC 30569</strain>
    </source>
</reference>
<sequence>MFIAKLIHSPTTTKHLLFPNETERDLWKLDEHESDCWCIVSRRIFLDHFLEKEFETRMISQHHVQQLSDSKAIMEHSLVCDEESDTFHDEHTHFLVHADLPVLVGVVSQHFDVSSWYPILNESLKTRDLLLSCVHFIKSKEEFLELPYERVFVRLDGCSPKDIVADCFFPIHEQGWNEAMNAVKRSQRCSAFQERCRMLSGHAENWTLIARPVVNILKEMRCIILDQQLHYLIDEDSQEWSDLRGKNFYPFDENTMMKPIQRVVKTVASILPWDNFTLDLAMIEGNHHTWDWKIIEVNCLLEGVTGLGFAEKNIDLKTFDHSLARSEPILYQE</sequence>
<accession>A0AA88H645</accession>
<comment type="caution">
    <text evidence="1">The sequence shown here is derived from an EMBL/GenBank/DDBJ whole genome shotgun (WGS) entry which is preliminary data.</text>
</comment>
<dbReference type="RefSeq" id="XP_044555346.1">
    <property type="nucleotide sequence ID" value="XM_044696903.1"/>
</dbReference>
<protein>
    <submittedName>
        <fullName evidence="1">Uncharacterized protein</fullName>
    </submittedName>
</protein>
<name>A0AA88H645_NAELO</name>
<organism evidence="1 2">
    <name type="scientific">Naegleria lovaniensis</name>
    <name type="common">Amoeba</name>
    <dbReference type="NCBI Taxonomy" id="51637"/>
    <lineage>
        <taxon>Eukaryota</taxon>
        <taxon>Discoba</taxon>
        <taxon>Heterolobosea</taxon>
        <taxon>Tetramitia</taxon>
        <taxon>Eutetramitia</taxon>
        <taxon>Vahlkampfiidae</taxon>
        <taxon>Naegleria</taxon>
    </lineage>
</organism>
<dbReference type="AlphaFoldDB" id="A0AA88H645"/>
<keyword evidence="2" id="KW-1185">Reference proteome</keyword>
<dbReference type="GeneID" id="68099437"/>
<dbReference type="Proteomes" id="UP000816034">
    <property type="component" value="Unassembled WGS sequence"/>
</dbReference>
<evidence type="ECO:0000313" key="2">
    <source>
        <dbReference type="Proteomes" id="UP000816034"/>
    </source>
</evidence>
<gene>
    <name evidence="1" type="ORF">C9374_006983</name>
</gene>
<proteinExistence type="predicted"/>